<proteinExistence type="predicted"/>
<name>A0A0F3RS66_9LACO</name>
<organism evidence="2 3">
    <name type="scientific">Levilactobacillus spicheri</name>
    <dbReference type="NCBI Taxonomy" id="216463"/>
    <lineage>
        <taxon>Bacteria</taxon>
        <taxon>Bacillati</taxon>
        <taxon>Bacillota</taxon>
        <taxon>Bacilli</taxon>
        <taxon>Lactobacillales</taxon>
        <taxon>Lactobacillaceae</taxon>
        <taxon>Levilactobacillus</taxon>
    </lineage>
</organism>
<sequence length="141" mass="16119">MNKGLKLSLTLLTGLTLGTTTLTSANAATWHKGLPAGLKGTWVSNKRFKTQGWNGHFRWRLWADQKSVTVVASKDAELHWIPTHVKYRILAHHKYRIMSYMKEQKQGDATDLYYRQGQVTLIHLSGFPQAKMHKISSQPFK</sequence>
<dbReference type="AlphaFoldDB" id="A0A0F3RS66"/>
<gene>
    <name evidence="2" type="ORF">VC81_12580</name>
</gene>
<accession>A0A0F3RS66</accession>
<protein>
    <recommendedName>
        <fullName evidence="4">DUF5640 domain-containing protein</fullName>
    </recommendedName>
</protein>
<dbReference type="PATRIC" id="fig|216463.3.peg.1771"/>
<evidence type="ECO:0008006" key="4">
    <source>
        <dbReference type="Google" id="ProtNLM"/>
    </source>
</evidence>
<feature type="chain" id="PRO_5002466197" description="DUF5640 domain-containing protein" evidence="1">
    <location>
        <begin position="28"/>
        <end position="141"/>
    </location>
</feature>
<feature type="signal peptide" evidence="1">
    <location>
        <begin position="1"/>
        <end position="27"/>
    </location>
</feature>
<dbReference type="EMBL" id="JZCR01000025">
    <property type="protein sequence ID" value="KJW11632.1"/>
    <property type="molecule type" value="Genomic_DNA"/>
</dbReference>
<evidence type="ECO:0000256" key="1">
    <source>
        <dbReference type="SAM" id="SignalP"/>
    </source>
</evidence>
<dbReference type="RefSeq" id="WP_045808410.1">
    <property type="nucleotide sequence ID" value="NZ_JZCR01000025.1"/>
</dbReference>
<evidence type="ECO:0000313" key="3">
    <source>
        <dbReference type="Proteomes" id="UP000033491"/>
    </source>
</evidence>
<evidence type="ECO:0000313" key="2">
    <source>
        <dbReference type="EMBL" id="KJW11632.1"/>
    </source>
</evidence>
<comment type="caution">
    <text evidence="2">The sequence shown here is derived from an EMBL/GenBank/DDBJ whole genome shotgun (WGS) entry which is preliminary data.</text>
</comment>
<dbReference type="Proteomes" id="UP000033491">
    <property type="component" value="Unassembled WGS sequence"/>
</dbReference>
<reference evidence="2 3" key="1">
    <citation type="submission" date="2015-03" db="EMBL/GenBank/DDBJ databases">
        <authorList>
            <person name="Zheng J."/>
            <person name="Ganezle M."/>
        </authorList>
    </citation>
    <scope>NUCLEOTIDE SEQUENCE [LARGE SCALE GENOMIC DNA]</scope>
    <source>
        <strain evidence="2 3">LP38</strain>
    </source>
</reference>
<keyword evidence="1" id="KW-0732">Signal</keyword>